<gene>
    <name evidence="1" type="ORF">NQ314_021270</name>
</gene>
<proteinExistence type="predicted"/>
<dbReference type="Gene3D" id="3.80.10.10">
    <property type="entry name" value="Ribonuclease Inhibitor"/>
    <property type="match status" value="1"/>
</dbReference>
<dbReference type="EMBL" id="JANEYF010005898">
    <property type="protein sequence ID" value="KAJ8926381.1"/>
    <property type="molecule type" value="Genomic_DNA"/>
</dbReference>
<dbReference type="Proteomes" id="UP001162156">
    <property type="component" value="Unassembled WGS sequence"/>
</dbReference>
<accession>A0AAV8WKP9</accession>
<sequence length="112" mass="13073">MNPMFSNISHNNIIVIPRKGTFPSNITMTKLDLTDNWLSDLVLPSGMYVEKLRLSFNNFQNSDLLIIDNVSFVALDANPWVCEEYNQLLEYLLTQNITLLKHNEDKKIYFFN</sequence>
<dbReference type="InterPro" id="IPR032675">
    <property type="entry name" value="LRR_dom_sf"/>
</dbReference>
<reference evidence="1" key="1">
    <citation type="journal article" date="2023" name="Insect Mol. Biol.">
        <title>Genome sequencing provides insights into the evolution of gene families encoding plant cell wall-degrading enzymes in longhorned beetles.</title>
        <authorList>
            <person name="Shin N.R."/>
            <person name="Okamura Y."/>
            <person name="Kirsch R."/>
            <person name="Pauchet Y."/>
        </authorList>
    </citation>
    <scope>NUCLEOTIDE SEQUENCE</scope>
    <source>
        <strain evidence="1">RBIC_L_NR</strain>
    </source>
</reference>
<organism evidence="1 2">
    <name type="scientific">Rhamnusium bicolor</name>
    <dbReference type="NCBI Taxonomy" id="1586634"/>
    <lineage>
        <taxon>Eukaryota</taxon>
        <taxon>Metazoa</taxon>
        <taxon>Ecdysozoa</taxon>
        <taxon>Arthropoda</taxon>
        <taxon>Hexapoda</taxon>
        <taxon>Insecta</taxon>
        <taxon>Pterygota</taxon>
        <taxon>Neoptera</taxon>
        <taxon>Endopterygota</taxon>
        <taxon>Coleoptera</taxon>
        <taxon>Polyphaga</taxon>
        <taxon>Cucujiformia</taxon>
        <taxon>Chrysomeloidea</taxon>
        <taxon>Cerambycidae</taxon>
        <taxon>Lepturinae</taxon>
        <taxon>Rhagiini</taxon>
        <taxon>Rhamnusium</taxon>
    </lineage>
</organism>
<keyword evidence="2" id="KW-1185">Reference proteome</keyword>
<evidence type="ECO:0000313" key="2">
    <source>
        <dbReference type="Proteomes" id="UP001162156"/>
    </source>
</evidence>
<dbReference type="SUPFAM" id="SSF52058">
    <property type="entry name" value="L domain-like"/>
    <property type="match status" value="1"/>
</dbReference>
<evidence type="ECO:0000313" key="1">
    <source>
        <dbReference type="EMBL" id="KAJ8926381.1"/>
    </source>
</evidence>
<comment type="caution">
    <text evidence="1">The sequence shown here is derived from an EMBL/GenBank/DDBJ whole genome shotgun (WGS) entry which is preliminary data.</text>
</comment>
<dbReference type="AlphaFoldDB" id="A0AAV8WKP9"/>
<protein>
    <submittedName>
        <fullName evidence="1">Uncharacterized protein</fullName>
    </submittedName>
</protein>
<name>A0AAV8WKP9_9CUCU</name>